<gene>
    <name evidence="1" type="ORF">A3I32_01405</name>
</gene>
<dbReference type="STRING" id="1802706.A3I32_01405"/>
<organism evidence="1 2">
    <name type="scientific">Candidatus Yanofskybacteria bacterium RIFCSPLOWO2_02_FULL_45_10</name>
    <dbReference type="NCBI Taxonomy" id="1802706"/>
    <lineage>
        <taxon>Bacteria</taxon>
        <taxon>Candidatus Yanofskyibacteriota</taxon>
    </lineage>
</organism>
<evidence type="ECO:0000313" key="2">
    <source>
        <dbReference type="Proteomes" id="UP000177494"/>
    </source>
</evidence>
<protein>
    <submittedName>
        <fullName evidence="1">Uncharacterized protein</fullName>
    </submittedName>
</protein>
<accession>A0A1F8H5S6</accession>
<dbReference type="Proteomes" id="UP000177494">
    <property type="component" value="Unassembled WGS sequence"/>
</dbReference>
<proteinExistence type="predicted"/>
<comment type="caution">
    <text evidence="1">The sequence shown here is derived from an EMBL/GenBank/DDBJ whole genome shotgun (WGS) entry which is preliminary data.</text>
</comment>
<dbReference type="AlphaFoldDB" id="A0A1F8H5S6"/>
<sequence>MTTTQEGLTHFKNSSDDDHALCGVGGEIWPRGDYWSDQEYHVNCRDCQEKLKRAKEARRAVPSMETMHFLEYTQAGGEFFAKFSDPQTGQSIPLSYQECLKRQERLRTNGWPYEQTERALNGWPK</sequence>
<name>A0A1F8H5S6_9BACT</name>
<dbReference type="EMBL" id="MGKU01000002">
    <property type="protein sequence ID" value="OGN32957.1"/>
    <property type="molecule type" value="Genomic_DNA"/>
</dbReference>
<evidence type="ECO:0000313" key="1">
    <source>
        <dbReference type="EMBL" id="OGN32957.1"/>
    </source>
</evidence>
<reference evidence="1 2" key="1">
    <citation type="journal article" date="2016" name="Nat. Commun.">
        <title>Thousands of microbial genomes shed light on interconnected biogeochemical processes in an aquifer system.</title>
        <authorList>
            <person name="Anantharaman K."/>
            <person name="Brown C.T."/>
            <person name="Hug L.A."/>
            <person name="Sharon I."/>
            <person name="Castelle C.J."/>
            <person name="Probst A.J."/>
            <person name="Thomas B.C."/>
            <person name="Singh A."/>
            <person name="Wilkins M.J."/>
            <person name="Karaoz U."/>
            <person name="Brodie E.L."/>
            <person name="Williams K.H."/>
            <person name="Hubbard S.S."/>
            <person name="Banfield J.F."/>
        </authorList>
    </citation>
    <scope>NUCLEOTIDE SEQUENCE [LARGE SCALE GENOMIC DNA]</scope>
</reference>